<dbReference type="RefSeq" id="WP_344910137.1">
    <property type="nucleotide sequence ID" value="NZ_BAABDL010000026.1"/>
</dbReference>
<organism evidence="6 7">
    <name type="scientific">Amphibacillus indicireducens</name>
    <dbReference type="NCBI Taxonomy" id="1076330"/>
    <lineage>
        <taxon>Bacteria</taxon>
        <taxon>Bacillati</taxon>
        <taxon>Bacillota</taxon>
        <taxon>Bacilli</taxon>
        <taxon>Bacillales</taxon>
        <taxon>Bacillaceae</taxon>
        <taxon>Amphibacillus</taxon>
    </lineage>
</organism>
<dbReference type="CDD" id="cd04465">
    <property type="entry name" value="S1_RPS1_repeat_ec2_hs2"/>
    <property type="match status" value="1"/>
</dbReference>
<keyword evidence="4" id="KW-0175">Coiled coil</keyword>
<dbReference type="PRINTS" id="PR00681">
    <property type="entry name" value="RIBOSOMALS1"/>
</dbReference>
<keyword evidence="2 6" id="KW-0689">Ribosomal protein</keyword>
<dbReference type="PANTHER" id="PTHR10724:SF7">
    <property type="entry name" value="SMALL RIBOSOMAL SUBUNIT PROTEIN BS1C"/>
    <property type="match status" value="1"/>
</dbReference>
<protein>
    <submittedName>
        <fullName evidence="6">30S ribosomal protein S1</fullName>
    </submittedName>
</protein>
<evidence type="ECO:0000256" key="2">
    <source>
        <dbReference type="ARBA" id="ARBA00022980"/>
    </source>
</evidence>
<keyword evidence="3" id="KW-0687">Ribonucleoprotein</keyword>
<gene>
    <name evidence="6" type="primary">rpsA</name>
    <name evidence="6" type="ORF">GCM10022410_05730</name>
</gene>
<feature type="coiled-coil region" evidence="4">
    <location>
        <begin position="316"/>
        <end position="359"/>
    </location>
</feature>
<dbReference type="SUPFAM" id="SSF50249">
    <property type="entry name" value="Nucleic acid-binding proteins"/>
    <property type="match status" value="4"/>
</dbReference>
<feature type="domain" description="S1 motif" evidence="5">
    <location>
        <begin position="102"/>
        <end position="167"/>
    </location>
</feature>
<feature type="domain" description="S1 motif" evidence="5">
    <location>
        <begin position="273"/>
        <end position="342"/>
    </location>
</feature>
<dbReference type="InterPro" id="IPR012340">
    <property type="entry name" value="NA-bd_OB-fold"/>
</dbReference>
<dbReference type="Gene3D" id="2.40.50.140">
    <property type="entry name" value="Nucleic acid-binding proteins"/>
    <property type="match status" value="4"/>
</dbReference>
<comment type="caution">
    <text evidence="6">The sequence shown here is derived from an EMBL/GenBank/DDBJ whole genome shotgun (WGS) entry which is preliminary data.</text>
</comment>
<name>A0ABP7V844_9BACI</name>
<dbReference type="Pfam" id="PF00575">
    <property type="entry name" value="S1"/>
    <property type="match status" value="4"/>
</dbReference>
<proteinExistence type="inferred from homology"/>
<evidence type="ECO:0000256" key="4">
    <source>
        <dbReference type="SAM" id="Coils"/>
    </source>
</evidence>
<dbReference type="CDD" id="cd05687">
    <property type="entry name" value="S1_RPS1_repeat_ec1_hs1"/>
    <property type="match status" value="1"/>
</dbReference>
<evidence type="ECO:0000313" key="7">
    <source>
        <dbReference type="Proteomes" id="UP001501734"/>
    </source>
</evidence>
<dbReference type="PROSITE" id="PS50126">
    <property type="entry name" value="S1"/>
    <property type="match status" value="4"/>
</dbReference>
<dbReference type="SMART" id="SM00316">
    <property type="entry name" value="S1"/>
    <property type="match status" value="4"/>
</dbReference>
<sequence length="378" mass="42253">MDEMNKEVAELKEFYVGQEVTGKVVKVEDDQVLVDIGWKTDGIVPLNELSSQRIEQASDVVNLDDEFTLKIKKISDDEVILSKKVVDIEKTWSDLAEKLESGEVFDATVKEIVKGGLVVDVGLRGFVPASLVEVHFVDDFSSYLDTELSLKVVELDRSKNRVILSHRAVVEEKNEQQKEARLSSLAEGQVVEGKVARITDFGAFIDLGGIDGLVHISELAHEHVEHASDLLKEGETIKVKVLSVDQETERISLSVKATLPGPWENIEDKIKPGDVVKGTVKRLVSFGAFVELLPRVEGLVHISQISTEHIGTPQEVLEVEQEIEAKVLEVNEQEKRISLSMRELEVEKNQQELKSYEKDEDQGFSISDVIGDQLDQFK</sequence>
<evidence type="ECO:0000313" key="6">
    <source>
        <dbReference type="EMBL" id="GAA4061564.1"/>
    </source>
</evidence>
<dbReference type="NCBIfam" id="NF005208">
    <property type="entry name" value="PRK06676.1"/>
    <property type="match status" value="1"/>
</dbReference>
<dbReference type="InterPro" id="IPR003029">
    <property type="entry name" value="S1_domain"/>
</dbReference>
<dbReference type="Proteomes" id="UP001501734">
    <property type="component" value="Unassembled WGS sequence"/>
</dbReference>
<comment type="similarity">
    <text evidence="1">Belongs to the bacterial ribosomal protein bS1 family.</text>
</comment>
<feature type="domain" description="S1 motif" evidence="5">
    <location>
        <begin position="17"/>
        <end position="84"/>
    </location>
</feature>
<dbReference type="GO" id="GO:0005840">
    <property type="term" value="C:ribosome"/>
    <property type="evidence" value="ECO:0007669"/>
    <property type="project" value="UniProtKB-KW"/>
</dbReference>
<evidence type="ECO:0000256" key="1">
    <source>
        <dbReference type="ARBA" id="ARBA00006767"/>
    </source>
</evidence>
<evidence type="ECO:0000256" key="3">
    <source>
        <dbReference type="ARBA" id="ARBA00023274"/>
    </source>
</evidence>
<dbReference type="InterPro" id="IPR050437">
    <property type="entry name" value="Ribos_protein_bS1-like"/>
</dbReference>
<feature type="domain" description="S1 motif" evidence="5">
    <location>
        <begin position="188"/>
        <end position="256"/>
    </location>
</feature>
<dbReference type="CDD" id="cd05688">
    <property type="entry name" value="S1_RPS1_repeat_ec3"/>
    <property type="match status" value="1"/>
</dbReference>
<dbReference type="PANTHER" id="PTHR10724">
    <property type="entry name" value="30S RIBOSOMAL PROTEIN S1"/>
    <property type="match status" value="1"/>
</dbReference>
<reference evidence="7" key="1">
    <citation type="journal article" date="2019" name="Int. J. Syst. Evol. Microbiol.">
        <title>The Global Catalogue of Microorganisms (GCM) 10K type strain sequencing project: providing services to taxonomists for standard genome sequencing and annotation.</title>
        <authorList>
            <consortium name="The Broad Institute Genomics Platform"/>
            <consortium name="The Broad Institute Genome Sequencing Center for Infectious Disease"/>
            <person name="Wu L."/>
            <person name="Ma J."/>
        </authorList>
    </citation>
    <scope>NUCLEOTIDE SEQUENCE [LARGE SCALE GENOMIC DNA]</scope>
    <source>
        <strain evidence="7">JCM 17250</strain>
    </source>
</reference>
<dbReference type="EMBL" id="BAABDL010000026">
    <property type="protein sequence ID" value="GAA4061564.1"/>
    <property type="molecule type" value="Genomic_DNA"/>
</dbReference>
<keyword evidence="7" id="KW-1185">Reference proteome</keyword>
<dbReference type="InterPro" id="IPR035104">
    <property type="entry name" value="Ribosomal_protein_S1-like"/>
</dbReference>
<evidence type="ECO:0000259" key="5">
    <source>
        <dbReference type="PROSITE" id="PS50126"/>
    </source>
</evidence>
<accession>A0ABP7V844</accession>